<evidence type="ECO:0000313" key="6">
    <source>
        <dbReference type="Proteomes" id="UP001427805"/>
    </source>
</evidence>
<protein>
    <submittedName>
        <fullName evidence="5">Amidohydrolase family protein</fullName>
    </submittedName>
</protein>
<evidence type="ECO:0000259" key="4">
    <source>
        <dbReference type="Pfam" id="PF07969"/>
    </source>
</evidence>
<evidence type="ECO:0000256" key="2">
    <source>
        <dbReference type="ARBA" id="ARBA00022801"/>
    </source>
</evidence>
<proteinExistence type="inferred from homology"/>
<reference evidence="5 6" key="1">
    <citation type="submission" date="2024-05" db="EMBL/GenBank/DDBJ databases">
        <title>Sphingomonas sp. HF-S3 16S ribosomal RNA gene Genome sequencing and assembly.</title>
        <authorList>
            <person name="Lee H."/>
        </authorList>
    </citation>
    <scope>NUCLEOTIDE SEQUENCE [LARGE SCALE GENOMIC DNA]</scope>
    <source>
        <strain evidence="5 6">HF-S3</strain>
    </source>
</reference>
<dbReference type="SUPFAM" id="SSF51338">
    <property type="entry name" value="Composite domain of metallo-dependent hydrolases"/>
    <property type="match status" value="1"/>
</dbReference>
<dbReference type="SUPFAM" id="SSF51556">
    <property type="entry name" value="Metallo-dependent hydrolases"/>
    <property type="match status" value="1"/>
</dbReference>
<dbReference type="PANTHER" id="PTHR11113:SF14">
    <property type="entry name" value="N-ACETYLGLUCOSAMINE-6-PHOSPHATE DEACETYLASE"/>
    <property type="match status" value="1"/>
</dbReference>
<dbReference type="RefSeq" id="WP_346248875.1">
    <property type="nucleotide sequence ID" value="NZ_JBDIZK010000017.1"/>
</dbReference>
<accession>A0ABV0BE43</accession>
<feature type="domain" description="Amidohydrolase 3" evidence="4">
    <location>
        <begin position="347"/>
        <end position="405"/>
    </location>
</feature>
<feature type="chain" id="PRO_5045923860" evidence="3">
    <location>
        <begin position="22"/>
        <end position="435"/>
    </location>
</feature>
<dbReference type="InterPro" id="IPR032466">
    <property type="entry name" value="Metal_Hydrolase"/>
</dbReference>
<dbReference type="Proteomes" id="UP001427805">
    <property type="component" value="Unassembled WGS sequence"/>
</dbReference>
<name>A0ABV0BE43_9SPHN</name>
<dbReference type="InterPro" id="IPR011059">
    <property type="entry name" value="Metal-dep_hydrolase_composite"/>
</dbReference>
<feature type="signal peptide" evidence="3">
    <location>
        <begin position="1"/>
        <end position="21"/>
    </location>
</feature>
<dbReference type="PANTHER" id="PTHR11113">
    <property type="entry name" value="N-ACETYLGLUCOSAMINE-6-PHOSPHATE DEACETYLASE"/>
    <property type="match status" value="1"/>
</dbReference>
<keyword evidence="3" id="KW-0732">Signal</keyword>
<sequence length="435" mass="45019">MKALFLSTAAAAVAIASPALAQDVAITNAKLVIGDGAAPVDGGTVVIRAGRVVAAGQGVAVPAGVRVIDAQGKWVSPGIFAGFSRLGIVEVDGVSETNDANARSSPFHAALDVAPAVNPKTSAIALNRAEGVTRAVVAPGDSGSMFGGQGAIIDLGADMDAVTRPRAFQFLEYGETGAGNGGGSRPAAYATLRNALFEARDYARNPASYTDRGKDAFLTRADAEALQPVIQGKVPLVVHVERGSDILVMLGLKREMPQLRMVLVGATEGWTVAREIAAAGVPVIASALADLPATFESLAATQSNIGRLKAAGVTVGIGMINDDEARQARLVKQYAGNLVALNRIPGASGLDWGAAFATISSKPAEAIGMDGEFGSLRAGRRGDVVIWDGDPLEVGTAAVSVFIDGVEQPLTNRQTRLRDRYWDPKEKGLPKAYER</sequence>
<dbReference type="InterPro" id="IPR013108">
    <property type="entry name" value="Amidohydro_3"/>
</dbReference>
<organism evidence="5 6">
    <name type="scientific">Sphingomonas rustica</name>
    <dbReference type="NCBI Taxonomy" id="3103142"/>
    <lineage>
        <taxon>Bacteria</taxon>
        <taxon>Pseudomonadati</taxon>
        <taxon>Pseudomonadota</taxon>
        <taxon>Alphaproteobacteria</taxon>
        <taxon>Sphingomonadales</taxon>
        <taxon>Sphingomonadaceae</taxon>
        <taxon>Sphingomonas</taxon>
    </lineage>
</organism>
<keyword evidence="6" id="KW-1185">Reference proteome</keyword>
<dbReference type="Pfam" id="PF07969">
    <property type="entry name" value="Amidohydro_3"/>
    <property type="match status" value="1"/>
</dbReference>
<comment type="caution">
    <text evidence="5">The sequence shown here is derived from an EMBL/GenBank/DDBJ whole genome shotgun (WGS) entry which is preliminary data.</text>
</comment>
<evidence type="ECO:0000256" key="1">
    <source>
        <dbReference type="ARBA" id="ARBA00010716"/>
    </source>
</evidence>
<evidence type="ECO:0000256" key="3">
    <source>
        <dbReference type="SAM" id="SignalP"/>
    </source>
</evidence>
<dbReference type="EMBL" id="JBDIZK010000017">
    <property type="protein sequence ID" value="MEN3749808.1"/>
    <property type="molecule type" value="Genomic_DNA"/>
</dbReference>
<evidence type="ECO:0000313" key="5">
    <source>
        <dbReference type="EMBL" id="MEN3749808.1"/>
    </source>
</evidence>
<dbReference type="Gene3D" id="3.20.20.140">
    <property type="entry name" value="Metal-dependent hydrolases"/>
    <property type="match status" value="1"/>
</dbReference>
<keyword evidence="2" id="KW-0378">Hydrolase</keyword>
<gene>
    <name evidence="5" type="ORF">TPR58_21735</name>
</gene>
<dbReference type="Gene3D" id="2.30.40.10">
    <property type="entry name" value="Urease, subunit C, domain 1"/>
    <property type="match status" value="1"/>
</dbReference>
<comment type="similarity">
    <text evidence="1">Belongs to the metallo-dependent hydrolases superfamily. NagA family.</text>
</comment>